<organism evidence="8 9">
    <name type="scientific">Helicobacter pylori</name>
    <name type="common">Campylobacter pylori</name>
    <dbReference type="NCBI Taxonomy" id="210"/>
    <lineage>
        <taxon>Bacteria</taxon>
        <taxon>Pseudomonadati</taxon>
        <taxon>Campylobacterota</taxon>
        <taxon>Epsilonproteobacteria</taxon>
        <taxon>Campylobacterales</taxon>
        <taxon>Helicobacteraceae</taxon>
        <taxon>Helicobacter</taxon>
    </lineage>
</organism>
<dbReference type="Gene3D" id="3.30.950.10">
    <property type="entry name" value="Methyltransferase, Cobalt-precorrin-4 Transmethylase, Domain 2"/>
    <property type="match status" value="1"/>
</dbReference>
<dbReference type="PROSITE" id="PS01296">
    <property type="entry name" value="RSMI"/>
    <property type="match status" value="1"/>
</dbReference>
<comment type="catalytic activity">
    <reaction evidence="6">
        <text>cytidine(1402) in 16S rRNA + S-adenosyl-L-methionine = 2'-O-methylcytidine(1402) in 16S rRNA + S-adenosyl-L-homocysteine + H(+)</text>
        <dbReference type="Rhea" id="RHEA:42924"/>
        <dbReference type="Rhea" id="RHEA-COMP:10285"/>
        <dbReference type="Rhea" id="RHEA-COMP:10286"/>
        <dbReference type="ChEBI" id="CHEBI:15378"/>
        <dbReference type="ChEBI" id="CHEBI:57856"/>
        <dbReference type="ChEBI" id="CHEBI:59789"/>
        <dbReference type="ChEBI" id="CHEBI:74495"/>
        <dbReference type="ChEBI" id="CHEBI:82748"/>
        <dbReference type="EC" id="2.1.1.198"/>
    </reaction>
</comment>
<dbReference type="HAMAP" id="MF_01877">
    <property type="entry name" value="16SrRNA_methyltr_I"/>
    <property type="match status" value="1"/>
</dbReference>
<feature type="domain" description="Tetrapyrrole methylase" evidence="7">
    <location>
        <begin position="1"/>
        <end position="218"/>
    </location>
</feature>
<dbReference type="InterPro" id="IPR035996">
    <property type="entry name" value="4pyrrol_Methylase_sf"/>
</dbReference>
<evidence type="ECO:0000259" key="7">
    <source>
        <dbReference type="Pfam" id="PF00590"/>
    </source>
</evidence>
<comment type="subcellular location">
    <subcellularLocation>
        <location evidence="6">Cytoplasm</location>
    </subcellularLocation>
</comment>
<comment type="caution">
    <text evidence="8">The sequence shown here is derived from an EMBL/GenBank/DDBJ whole genome shotgun (WGS) entry which is preliminary data.</text>
</comment>
<dbReference type="SUPFAM" id="SSF53790">
    <property type="entry name" value="Tetrapyrrole methylase"/>
    <property type="match status" value="1"/>
</dbReference>
<dbReference type="Gene3D" id="3.40.1010.10">
    <property type="entry name" value="Cobalt-precorrin-4 Transmethylase, Domain 1"/>
    <property type="match status" value="1"/>
</dbReference>
<dbReference type="PIRSF" id="PIRSF005917">
    <property type="entry name" value="MTase_YraL"/>
    <property type="match status" value="1"/>
</dbReference>
<dbReference type="AlphaFoldDB" id="A0A1V3ADU8"/>
<name>A0A1V3ADU8_HELPX</name>
<dbReference type="EC" id="2.1.1.198" evidence="6"/>
<evidence type="ECO:0000256" key="2">
    <source>
        <dbReference type="ARBA" id="ARBA00022552"/>
    </source>
</evidence>
<proteinExistence type="inferred from homology"/>
<dbReference type="FunFam" id="3.40.1010.10:FF:000007">
    <property type="entry name" value="Ribosomal RNA small subunit methyltransferase I"/>
    <property type="match status" value="1"/>
</dbReference>
<comment type="function">
    <text evidence="6">Catalyzes the 2'-O-methylation of the ribose of cytidine 1402 (C1402) in 16S rRNA.</text>
</comment>
<keyword evidence="5 6" id="KW-0949">S-adenosyl-L-methionine</keyword>
<dbReference type="Proteomes" id="UP000220907">
    <property type="component" value="Unassembled WGS sequence"/>
</dbReference>
<dbReference type="InterPro" id="IPR014777">
    <property type="entry name" value="4pyrrole_Mease_sub1"/>
</dbReference>
<dbReference type="Pfam" id="PF00590">
    <property type="entry name" value="TP_methylase"/>
    <property type="match status" value="1"/>
</dbReference>
<sequence length="289" mass="32873">MLYFLPTPIGNLADITLRALEVLERCEVFLCEDTRVSKRLLHLLAKNPIISHSFPNIAAKKREFIAFHSHNDQEFLNQIEPSFFDKEIAVMSDAGMPSLSDPGMSLAAYALKHNLQYDVLPGANALTTAFCASGFLEGRFFYAGFLPHKSKERRLRIIKILNALAYLEEKTPVVFYESPHRLLETLKDLNDLAQGMHLFAAKELTKLHQQYYLGEVSQIMTQLQKSNIQGEWVLVLLNEKKIEPCMGLSALLELDLPPKIKAKMEAAMTQKNAKELYCQRLSEEKNQCD</sequence>
<dbReference type="RefSeq" id="WP_021171753.1">
    <property type="nucleotide sequence ID" value="NZ_CP071982.1"/>
</dbReference>
<keyword evidence="4 6" id="KW-0808">Transferase</keyword>
<evidence type="ECO:0000256" key="4">
    <source>
        <dbReference type="ARBA" id="ARBA00022679"/>
    </source>
</evidence>
<protein>
    <recommendedName>
        <fullName evidence="6">Ribosomal RNA small subunit methyltransferase I</fullName>
        <ecNumber evidence="6">2.1.1.198</ecNumber>
    </recommendedName>
    <alternativeName>
        <fullName evidence="6">16S rRNA 2'-O-ribose C1402 methyltransferase</fullName>
    </alternativeName>
    <alternativeName>
        <fullName evidence="6">rRNA (cytidine-2'-O-)-methyltransferase RsmI</fullName>
    </alternativeName>
</protein>
<reference evidence="8 9" key="1">
    <citation type="journal article" date="2017" name="Gut Pathog.">
        <title>Phylogenomics of Colombian Helicobacter pylori isolates.</title>
        <authorList>
            <person name="Gutierrez-Escobar A.J."/>
            <person name="Trujillo E."/>
            <person name="Acevedo O."/>
            <person name="Bravo M.M."/>
        </authorList>
    </citation>
    <scope>NUCLEOTIDE SEQUENCE [LARGE SCALE GENOMIC DNA]</scope>
    <source>
        <strain evidence="8 9">22151</strain>
    </source>
</reference>
<dbReference type="FunFam" id="3.30.950.10:FF:000002">
    <property type="entry name" value="Ribosomal RNA small subunit methyltransferase I"/>
    <property type="match status" value="1"/>
</dbReference>
<dbReference type="GO" id="GO:0070677">
    <property type="term" value="F:rRNA (cytosine-2'-O-)-methyltransferase activity"/>
    <property type="evidence" value="ECO:0007669"/>
    <property type="project" value="UniProtKB-UniRule"/>
</dbReference>
<dbReference type="NCBIfam" id="TIGR00096">
    <property type="entry name" value="16S rRNA (cytidine(1402)-2'-O)-methyltransferase"/>
    <property type="match status" value="1"/>
</dbReference>
<evidence type="ECO:0000256" key="6">
    <source>
        <dbReference type="HAMAP-Rule" id="MF_01877"/>
    </source>
</evidence>
<dbReference type="PANTHER" id="PTHR46111:SF1">
    <property type="entry name" value="RIBOSOMAL RNA SMALL SUBUNIT METHYLTRANSFERASE I"/>
    <property type="match status" value="1"/>
</dbReference>
<dbReference type="InterPro" id="IPR014776">
    <property type="entry name" value="4pyrrole_Mease_sub2"/>
</dbReference>
<comment type="similarity">
    <text evidence="6">Belongs to the methyltransferase superfamily. RsmI family.</text>
</comment>
<evidence type="ECO:0000256" key="1">
    <source>
        <dbReference type="ARBA" id="ARBA00022490"/>
    </source>
</evidence>
<evidence type="ECO:0000313" key="8">
    <source>
        <dbReference type="EMBL" id="PDW47320.1"/>
    </source>
</evidence>
<accession>A0A1V3ADU8</accession>
<evidence type="ECO:0000256" key="3">
    <source>
        <dbReference type="ARBA" id="ARBA00022603"/>
    </source>
</evidence>
<dbReference type="EMBL" id="MBGX01000011">
    <property type="protein sequence ID" value="PDW47320.1"/>
    <property type="molecule type" value="Genomic_DNA"/>
</dbReference>
<dbReference type="InterPro" id="IPR018063">
    <property type="entry name" value="SAM_MeTrfase_RsmI_CS"/>
</dbReference>
<evidence type="ECO:0000313" key="9">
    <source>
        <dbReference type="Proteomes" id="UP000220907"/>
    </source>
</evidence>
<keyword evidence="3 6" id="KW-0489">Methyltransferase</keyword>
<evidence type="ECO:0000256" key="5">
    <source>
        <dbReference type="ARBA" id="ARBA00022691"/>
    </source>
</evidence>
<gene>
    <name evidence="6" type="primary">rsmI</name>
    <name evidence="8" type="ORF">BB432_07145</name>
</gene>
<dbReference type="GO" id="GO:0005737">
    <property type="term" value="C:cytoplasm"/>
    <property type="evidence" value="ECO:0007669"/>
    <property type="project" value="UniProtKB-SubCell"/>
</dbReference>
<keyword evidence="1 6" id="KW-0963">Cytoplasm</keyword>
<dbReference type="PANTHER" id="PTHR46111">
    <property type="entry name" value="RIBOSOMAL RNA SMALL SUBUNIT METHYLTRANSFERASE I"/>
    <property type="match status" value="1"/>
</dbReference>
<dbReference type="CDD" id="cd11648">
    <property type="entry name" value="RsmI"/>
    <property type="match status" value="1"/>
</dbReference>
<keyword evidence="2 6" id="KW-0698">rRNA processing</keyword>
<dbReference type="InterPro" id="IPR008189">
    <property type="entry name" value="rRNA_ssu_MeTfrase_I"/>
</dbReference>
<dbReference type="InterPro" id="IPR000878">
    <property type="entry name" value="4pyrrol_Mease"/>
</dbReference>